<organism evidence="1">
    <name type="scientific">Amblyomma aureolatum</name>
    <dbReference type="NCBI Taxonomy" id="187763"/>
    <lineage>
        <taxon>Eukaryota</taxon>
        <taxon>Metazoa</taxon>
        <taxon>Ecdysozoa</taxon>
        <taxon>Arthropoda</taxon>
        <taxon>Chelicerata</taxon>
        <taxon>Arachnida</taxon>
        <taxon>Acari</taxon>
        <taxon>Parasitiformes</taxon>
        <taxon>Ixodida</taxon>
        <taxon>Ixodoidea</taxon>
        <taxon>Ixodidae</taxon>
        <taxon>Amblyomminae</taxon>
        <taxon>Amblyomma</taxon>
    </lineage>
</organism>
<protein>
    <submittedName>
        <fullName evidence="1">Putative tick transposon</fullName>
    </submittedName>
</protein>
<evidence type="ECO:0000313" key="1">
    <source>
        <dbReference type="EMBL" id="JAT93812.1"/>
    </source>
</evidence>
<dbReference type="EMBL" id="GFAC01005376">
    <property type="protein sequence ID" value="JAT93812.1"/>
    <property type="molecule type" value="mRNA"/>
</dbReference>
<reference evidence="1" key="1">
    <citation type="journal article" date="2017" name="Front. Cell. Infect. Microbiol.">
        <title>The Distinct Transcriptional Response of the Midgut of Amblyomma sculptum and Amblyomma aureolatum Ticks to Rickettsia rickettsii Correlates to Their Differences in Susceptibility to Infection.</title>
        <authorList>
            <person name="Martins L.A."/>
            <person name="Galletti M.F.B.M."/>
            <person name="Ribeiro J.M."/>
            <person name="Fujita A."/>
            <person name="Costa F.B."/>
            <person name="Labruna M.B."/>
            <person name="Daffre S."/>
            <person name="Fogaca A.C."/>
        </authorList>
    </citation>
    <scope>NUCLEOTIDE SEQUENCE</scope>
</reference>
<dbReference type="AlphaFoldDB" id="A0A1E1X3J4"/>
<proteinExistence type="evidence at transcript level"/>
<name>A0A1E1X3J4_9ACAR</name>
<sequence length="235" mass="27015">PSKTRFMVFHPKNKAISPTPELCVNSHVIYPSHEFCFLGVVLDCQLKFHHHIKSLLPKLGFGIRVLINSRKYFPLYILLSLYFSFIQSHLSYCSLSWGNTYSTHLVPIRRLQNQALRIMTFSHRSASISSIYYSLAILPISHYTSFKLTLLMFRLRRNDVPITCIPRTCLVNSNITRFSEYDNLLLPKVSTNYGKQTALFSGISTWNSLPHIVKTCPSPSSFKTAVKEFLFANLM</sequence>
<feature type="non-terminal residue" evidence="1">
    <location>
        <position position="1"/>
    </location>
</feature>
<accession>A0A1E1X3J4</accession>